<evidence type="ECO:0000256" key="7">
    <source>
        <dbReference type="ARBA" id="ARBA00023026"/>
    </source>
</evidence>
<gene>
    <name evidence="9" type="ORF">NCTC12195_02041</name>
    <name evidence="8" type="ORF">SGA02_06890</name>
</gene>
<dbReference type="GO" id="GO:0090729">
    <property type="term" value="F:toxin activity"/>
    <property type="evidence" value="ECO:0007669"/>
    <property type="project" value="UniProtKB-KW"/>
</dbReference>
<dbReference type="GeneID" id="93845479"/>
<reference evidence="9 10" key="1">
    <citation type="submission" date="2018-06" db="EMBL/GenBank/DDBJ databases">
        <authorList>
            <consortium name="Pathogen Informatics"/>
            <person name="Doyle S."/>
        </authorList>
    </citation>
    <scope>NUCLEOTIDE SEQUENCE [LARGE SCALE GENOMIC DNA]</scope>
    <source>
        <strain evidence="9 10">NCTC12195</strain>
    </source>
</reference>
<dbReference type="STRING" id="1293.SH09_07155"/>
<evidence type="ECO:0000313" key="10">
    <source>
        <dbReference type="Proteomes" id="UP000255277"/>
    </source>
</evidence>
<dbReference type="Pfam" id="PF05480">
    <property type="entry name" value="PSMbeta"/>
    <property type="match status" value="1"/>
</dbReference>
<dbReference type="OrthoDB" id="2403611at2"/>
<dbReference type="InterPro" id="IPR008846">
    <property type="entry name" value="PSMbeta"/>
</dbReference>
<reference evidence="8 11" key="2">
    <citation type="submission" date="2019-07" db="EMBL/GenBank/DDBJ databases">
        <title>Whole genome shotgun sequence of Staphylococcus gallinarum NBRC 109767.</title>
        <authorList>
            <person name="Hosoyama A."/>
            <person name="Uohara A."/>
            <person name="Ohji S."/>
            <person name="Ichikawa N."/>
        </authorList>
    </citation>
    <scope>NUCLEOTIDE SEQUENCE [LARGE SCALE GENOMIC DNA]</scope>
    <source>
        <strain evidence="8 11">NBRC 109767</strain>
    </source>
</reference>
<evidence type="ECO:0000256" key="1">
    <source>
        <dbReference type="ARBA" id="ARBA00004613"/>
    </source>
</evidence>
<evidence type="ECO:0000256" key="2">
    <source>
        <dbReference type="ARBA" id="ARBA00006367"/>
    </source>
</evidence>
<keyword evidence="6" id="KW-0204">Cytolysis</keyword>
<organism evidence="9 10">
    <name type="scientific">Staphylococcus gallinarum</name>
    <dbReference type="NCBI Taxonomy" id="1293"/>
    <lineage>
        <taxon>Bacteria</taxon>
        <taxon>Bacillati</taxon>
        <taxon>Bacillota</taxon>
        <taxon>Bacilli</taxon>
        <taxon>Bacillales</taxon>
        <taxon>Staphylococcaceae</taxon>
        <taxon>Staphylococcus</taxon>
    </lineage>
</organism>
<evidence type="ECO:0000256" key="3">
    <source>
        <dbReference type="ARBA" id="ARBA00022525"/>
    </source>
</evidence>
<comment type="subcellular location">
    <subcellularLocation>
        <location evidence="1">Secreted</location>
    </subcellularLocation>
</comment>
<evidence type="ECO:0000256" key="4">
    <source>
        <dbReference type="ARBA" id="ARBA00022656"/>
    </source>
</evidence>
<protein>
    <submittedName>
        <fullName evidence="9">Anti protein</fullName>
    </submittedName>
    <submittedName>
        <fullName evidence="8">Hemolytic protein</fullName>
    </submittedName>
</protein>
<keyword evidence="4" id="KW-0800">Toxin</keyword>
<dbReference type="AlphaFoldDB" id="A0A0D0SSS5"/>
<evidence type="ECO:0000313" key="9">
    <source>
        <dbReference type="EMBL" id="SUM32594.1"/>
    </source>
</evidence>
<accession>A0A0D0SSS5</accession>
<dbReference type="GO" id="GO:0031640">
    <property type="term" value="P:killing of cells of another organism"/>
    <property type="evidence" value="ECO:0007669"/>
    <property type="project" value="UniProtKB-KW"/>
</dbReference>
<proteinExistence type="inferred from homology"/>
<dbReference type="RefSeq" id="WP_042738941.1">
    <property type="nucleotide sequence ID" value="NZ_BKAX01000003.1"/>
</dbReference>
<comment type="similarity">
    <text evidence="2">Belongs to the staphylococcal hemolytic protein family.</text>
</comment>
<keyword evidence="3" id="KW-0964">Secreted</keyword>
<sequence>MEDLFKAIKDTVQAGIDGDNAKLGTSIVSIVENGASVLSKLFGF</sequence>
<evidence type="ECO:0000313" key="11">
    <source>
        <dbReference type="Proteomes" id="UP000321057"/>
    </source>
</evidence>
<evidence type="ECO:0000256" key="6">
    <source>
        <dbReference type="ARBA" id="ARBA00022852"/>
    </source>
</evidence>
<evidence type="ECO:0000256" key="5">
    <source>
        <dbReference type="ARBA" id="ARBA00022735"/>
    </source>
</evidence>
<keyword evidence="7" id="KW-0843">Virulence</keyword>
<dbReference type="EMBL" id="BKAX01000003">
    <property type="protein sequence ID" value="GEQ04861.1"/>
    <property type="molecule type" value="Genomic_DNA"/>
</dbReference>
<dbReference type="Proteomes" id="UP000255277">
    <property type="component" value="Unassembled WGS sequence"/>
</dbReference>
<name>A0A0D0SSS5_STAGA</name>
<keyword evidence="11" id="KW-1185">Reference proteome</keyword>
<keyword evidence="5" id="KW-0354">Hemolysis</keyword>
<dbReference type="Proteomes" id="UP000321057">
    <property type="component" value="Unassembled WGS sequence"/>
</dbReference>
<dbReference type="EMBL" id="UHDK01000001">
    <property type="protein sequence ID" value="SUM32594.1"/>
    <property type="molecule type" value="Genomic_DNA"/>
</dbReference>
<dbReference type="GO" id="GO:0005576">
    <property type="term" value="C:extracellular region"/>
    <property type="evidence" value="ECO:0007669"/>
    <property type="project" value="UniProtKB-SubCell"/>
</dbReference>
<evidence type="ECO:0000313" key="8">
    <source>
        <dbReference type="EMBL" id="GEQ04861.1"/>
    </source>
</evidence>